<dbReference type="InterPro" id="IPR005467">
    <property type="entry name" value="His_kinase_dom"/>
</dbReference>
<sequence>MRKILFLVWYIGLSLHLFGQTYQIERIGTDKGLSQGSVYAMLKDSRGFMWFGTQDGLNRYDGHHFKVYYSDTDQPNALHGGFVNSMIEAPNGDLWLGTDYGLNLYQRQTDDFRFFPSAPERKTPSACSPFAVRPPFVWYWSESEGIVKLNYDTQQKTVLLADVSYDLGLLSVSNATKFGKDGRLWVSLSEGLMQYDTSSRQMRYFFSKHPKNITGNPISILKILMAKEGLMYLSHSNGVTIFNPKTTDFKHITHLNGIELNEIYDLDESPDGDIWLATSSSGLFRLSKDGKAQQFIHQKNDNNSLSNNTISSVYISKDGLVWANPDPLGINLLIGTGKKFRSIKYVAEAQNSLSDPNVRTMIEMDKNQVWVGTEQGGINVWNKQTGLVEKCFKSDPANPRSVPSSSIYHFFRDTQQQLWIATYNGLAKYLGDGAFESYFLTTKKNMGDNIFRCLAEWDAAHLLVGTENGLFLFDKSKKVFIPIKGLENISILWIDQPTPGELWLTRFNEGCWKGTLRNHEWLPQATVLVGGNALALRKDAYRNCWWIATNNGLLNYQNGRIVQKFTAKDGLANAYIYGLLLDSQHNLWLSTNRGLSSFNPDTHQFRNYHVSDGLQGYEFNNRSYMADSEGVFYFGGTNGFTYFRPNEIRTNTFQPQIQLTHFEINYQPAQLPQYIGETSELTLKADQNTFSLGFIAIDYLSSGKNNYQYRLVNLEDNWNTTPDNLVRYVQVPPGEYIFEVKASNGDGFWSDEVRRLKITVLPAFWQTWWFRLLNLLLLIGIGIGFYRWRIQQLQRQQRERLELIIKTQEAERKQLATELHDDLGMRLSTLQMYLSEIDISQNSRASKLTPLLNEAIADIRNLLRDLNPKLLFEEGLRVAVEEVNSKLNAVGLIKFELLWLDFPEKLPEVIEINLFRIIQELINNTLKHAEATHITLQLLQRDAHWVIIYEDNGRGFERQPLSSGFGLQNIENRVQLLKGQLHFDTAPQRGVHVTIEIPHH</sequence>
<dbReference type="InterPro" id="IPR036890">
    <property type="entry name" value="HATPase_C_sf"/>
</dbReference>
<comment type="caution">
    <text evidence="4">The sequence shown here is derived from an EMBL/GenBank/DDBJ whole genome shotgun (WGS) entry which is preliminary data.</text>
</comment>
<dbReference type="InterPro" id="IPR003594">
    <property type="entry name" value="HATPase_dom"/>
</dbReference>
<dbReference type="Pfam" id="PF07494">
    <property type="entry name" value="Reg_prop"/>
    <property type="match status" value="4"/>
</dbReference>
<keyword evidence="1" id="KW-0597">Phosphoprotein</keyword>
<dbReference type="SUPFAM" id="SSF63829">
    <property type="entry name" value="Calcium-dependent phosphotriesterase"/>
    <property type="match status" value="1"/>
</dbReference>
<dbReference type="Proteomes" id="UP000541352">
    <property type="component" value="Unassembled WGS sequence"/>
</dbReference>
<keyword evidence="4" id="KW-0418">Kinase</keyword>
<keyword evidence="2" id="KW-1133">Transmembrane helix</keyword>
<dbReference type="Gene3D" id="2.130.10.10">
    <property type="entry name" value="YVTN repeat-like/Quinoprotein amine dehydrogenase"/>
    <property type="match status" value="3"/>
</dbReference>
<dbReference type="Gene3D" id="3.30.565.10">
    <property type="entry name" value="Histidine kinase-like ATPase, C-terminal domain"/>
    <property type="match status" value="1"/>
</dbReference>
<accession>A0A7W5ZJV5</accession>
<dbReference type="GO" id="GO:0046983">
    <property type="term" value="F:protein dimerization activity"/>
    <property type="evidence" value="ECO:0007669"/>
    <property type="project" value="InterPro"/>
</dbReference>
<keyword evidence="2" id="KW-0472">Membrane</keyword>
<dbReference type="PANTHER" id="PTHR43547:SF2">
    <property type="entry name" value="HYBRID SIGNAL TRANSDUCTION HISTIDINE KINASE C"/>
    <property type="match status" value="1"/>
</dbReference>
<feature type="domain" description="Histidine kinase" evidence="3">
    <location>
        <begin position="814"/>
        <end position="1000"/>
    </location>
</feature>
<dbReference type="AlphaFoldDB" id="A0A7W5ZJV5"/>
<keyword evidence="5" id="KW-1185">Reference proteome</keyword>
<dbReference type="Pfam" id="PF07495">
    <property type="entry name" value="Y_Y_Y"/>
    <property type="match status" value="1"/>
</dbReference>
<evidence type="ECO:0000259" key="3">
    <source>
        <dbReference type="PROSITE" id="PS50109"/>
    </source>
</evidence>
<dbReference type="InterPro" id="IPR011110">
    <property type="entry name" value="Reg_prop"/>
</dbReference>
<dbReference type="InterPro" id="IPR015943">
    <property type="entry name" value="WD40/YVTN_repeat-like_dom_sf"/>
</dbReference>
<dbReference type="FunFam" id="2.60.40.10:FF:000791">
    <property type="entry name" value="Two-component system sensor histidine kinase/response regulator"/>
    <property type="match status" value="1"/>
</dbReference>
<gene>
    <name evidence="4" type="ORF">FHS57_002198</name>
</gene>
<dbReference type="PANTHER" id="PTHR43547">
    <property type="entry name" value="TWO-COMPONENT HISTIDINE KINASE"/>
    <property type="match status" value="1"/>
</dbReference>
<dbReference type="GO" id="GO:0016020">
    <property type="term" value="C:membrane"/>
    <property type="evidence" value="ECO:0007669"/>
    <property type="project" value="InterPro"/>
</dbReference>
<dbReference type="Pfam" id="PF02518">
    <property type="entry name" value="HATPase_c"/>
    <property type="match status" value="1"/>
</dbReference>
<dbReference type="CDD" id="cd16917">
    <property type="entry name" value="HATPase_UhpB-NarQ-NarX-like"/>
    <property type="match status" value="1"/>
</dbReference>
<dbReference type="SMART" id="SM00387">
    <property type="entry name" value="HATPase_c"/>
    <property type="match status" value="1"/>
</dbReference>
<keyword evidence="2" id="KW-0812">Transmembrane</keyword>
<dbReference type="InterPro" id="IPR013783">
    <property type="entry name" value="Ig-like_fold"/>
</dbReference>
<dbReference type="GO" id="GO:0000155">
    <property type="term" value="F:phosphorelay sensor kinase activity"/>
    <property type="evidence" value="ECO:0007669"/>
    <property type="project" value="InterPro"/>
</dbReference>
<dbReference type="EMBL" id="JACIBY010000004">
    <property type="protein sequence ID" value="MBB3838193.1"/>
    <property type="molecule type" value="Genomic_DNA"/>
</dbReference>
<evidence type="ECO:0000313" key="5">
    <source>
        <dbReference type="Proteomes" id="UP000541352"/>
    </source>
</evidence>
<evidence type="ECO:0000256" key="1">
    <source>
        <dbReference type="ARBA" id="ARBA00022553"/>
    </source>
</evidence>
<dbReference type="RefSeq" id="WP_183973405.1">
    <property type="nucleotide sequence ID" value="NZ_JACIBY010000004.1"/>
</dbReference>
<evidence type="ECO:0000313" key="4">
    <source>
        <dbReference type="EMBL" id="MBB3838193.1"/>
    </source>
</evidence>
<protein>
    <submittedName>
        <fullName evidence="4">Signal transduction histidine kinase/ligand-binding sensor domain-containing protein</fullName>
    </submittedName>
</protein>
<dbReference type="InterPro" id="IPR011123">
    <property type="entry name" value="Y_Y_Y"/>
</dbReference>
<name>A0A7W5ZJV5_9BACT</name>
<dbReference type="InterPro" id="IPR011712">
    <property type="entry name" value="Sig_transdc_His_kin_sub3_dim/P"/>
</dbReference>
<feature type="transmembrane region" description="Helical" evidence="2">
    <location>
        <begin position="768"/>
        <end position="788"/>
    </location>
</feature>
<dbReference type="PROSITE" id="PS50109">
    <property type="entry name" value="HIS_KIN"/>
    <property type="match status" value="1"/>
</dbReference>
<dbReference type="SUPFAM" id="SSF55874">
    <property type="entry name" value="ATPase domain of HSP90 chaperone/DNA topoisomerase II/histidine kinase"/>
    <property type="match status" value="1"/>
</dbReference>
<organism evidence="4 5">
    <name type="scientific">Runella defluvii</name>
    <dbReference type="NCBI Taxonomy" id="370973"/>
    <lineage>
        <taxon>Bacteria</taxon>
        <taxon>Pseudomonadati</taxon>
        <taxon>Bacteroidota</taxon>
        <taxon>Cytophagia</taxon>
        <taxon>Cytophagales</taxon>
        <taxon>Spirosomataceae</taxon>
        <taxon>Runella</taxon>
    </lineage>
</organism>
<reference evidence="4 5" key="1">
    <citation type="submission" date="2020-08" db="EMBL/GenBank/DDBJ databases">
        <title>Genomic Encyclopedia of Type Strains, Phase IV (KMG-IV): sequencing the most valuable type-strain genomes for metagenomic binning, comparative biology and taxonomic classification.</title>
        <authorList>
            <person name="Goeker M."/>
        </authorList>
    </citation>
    <scope>NUCLEOTIDE SEQUENCE [LARGE SCALE GENOMIC DNA]</scope>
    <source>
        <strain evidence="4 5">DSM 17976</strain>
    </source>
</reference>
<dbReference type="Pfam" id="PF07730">
    <property type="entry name" value="HisKA_3"/>
    <property type="match status" value="1"/>
</dbReference>
<dbReference type="SUPFAM" id="SSF101898">
    <property type="entry name" value="NHL repeat"/>
    <property type="match status" value="1"/>
</dbReference>
<dbReference type="Gene3D" id="2.60.40.10">
    <property type="entry name" value="Immunoglobulins"/>
    <property type="match status" value="1"/>
</dbReference>
<evidence type="ECO:0000256" key="2">
    <source>
        <dbReference type="SAM" id="Phobius"/>
    </source>
</evidence>
<proteinExistence type="predicted"/>
<dbReference type="Gene3D" id="1.20.5.1930">
    <property type="match status" value="1"/>
</dbReference>
<keyword evidence="4" id="KW-0808">Transferase</keyword>